<gene>
    <name evidence="1" type="ORF">XELAEV_18027120mg</name>
</gene>
<name>A0A974CWV9_XENLA</name>
<dbReference type="AlphaFoldDB" id="A0A974CWV9"/>
<dbReference type="Proteomes" id="UP000694892">
    <property type="component" value="Chromosome 5L"/>
</dbReference>
<evidence type="ECO:0000313" key="1">
    <source>
        <dbReference type="EMBL" id="OCT80301.1"/>
    </source>
</evidence>
<evidence type="ECO:0000313" key="2">
    <source>
        <dbReference type="Proteomes" id="UP000694892"/>
    </source>
</evidence>
<sequence length="76" mass="9085">MSNFSYSIMLFTEHKPYTYVFLNILCRPQQDQGESARSCTIPPDCVMATKDSGRIRHRWGTEFYLVFFWHFPPQYP</sequence>
<reference evidence="2" key="1">
    <citation type="journal article" date="2016" name="Nature">
        <title>Genome evolution in the allotetraploid frog Xenopus laevis.</title>
        <authorList>
            <person name="Session A.M."/>
            <person name="Uno Y."/>
            <person name="Kwon T."/>
            <person name="Chapman J.A."/>
            <person name="Toyoda A."/>
            <person name="Takahashi S."/>
            <person name="Fukui A."/>
            <person name="Hikosaka A."/>
            <person name="Suzuki A."/>
            <person name="Kondo M."/>
            <person name="van Heeringen S.J."/>
            <person name="Quigley I."/>
            <person name="Heinz S."/>
            <person name="Ogino H."/>
            <person name="Ochi H."/>
            <person name="Hellsten U."/>
            <person name="Lyons J.B."/>
            <person name="Simakov O."/>
            <person name="Putnam N."/>
            <person name="Stites J."/>
            <person name="Kuroki Y."/>
            <person name="Tanaka T."/>
            <person name="Michiue T."/>
            <person name="Watanabe M."/>
            <person name="Bogdanovic O."/>
            <person name="Lister R."/>
            <person name="Georgiou G."/>
            <person name="Paranjpe S.S."/>
            <person name="van Kruijsbergen I."/>
            <person name="Shu S."/>
            <person name="Carlson J."/>
            <person name="Kinoshita T."/>
            <person name="Ohta Y."/>
            <person name="Mawaribuchi S."/>
            <person name="Jenkins J."/>
            <person name="Grimwood J."/>
            <person name="Schmutz J."/>
            <person name="Mitros T."/>
            <person name="Mozaffari S.V."/>
            <person name="Suzuki Y."/>
            <person name="Haramoto Y."/>
            <person name="Yamamoto T.S."/>
            <person name="Takagi C."/>
            <person name="Heald R."/>
            <person name="Miller K."/>
            <person name="Haudenschild C."/>
            <person name="Kitzman J."/>
            <person name="Nakayama T."/>
            <person name="Izutsu Y."/>
            <person name="Robert J."/>
            <person name="Fortriede J."/>
            <person name="Burns K."/>
            <person name="Lotay V."/>
            <person name="Karimi K."/>
            <person name="Yasuoka Y."/>
            <person name="Dichmann D.S."/>
            <person name="Flajnik M.F."/>
            <person name="Houston D.W."/>
            <person name="Shendure J."/>
            <person name="DuPasquier L."/>
            <person name="Vize P.D."/>
            <person name="Zorn A.M."/>
            <person name="Ito M."/>
            <person name="Marcotte E.M."/>
            <person name="Wallingford J.B."/>
            <person name="Ito Y."/>
            <person name="Asashima M."/>
            <person name="Ueno N."/>
            <person name="Matsuda Y."/>
            <person name="Veenstra G.J."/>
            <person name="Fujiyama A."/>
            <person name="Harland R.M."/>
            <person name="Taira M."/>
            <person name="Rokhsar D.S."/>
        </authorList>
    </citation>
    <scope>NUCLEOTIDE SEQUENCE [LARGE SCALE GENOMIC DNA]</scope>
    <source>
        <strain evidence="2">J</strain>
    </source>
</reference>
<organism evidence="1 2">
    <name type="scientific">Xenopus laevis</name>
    <name type="common">African clawed frog</name>
    <dbReference type="NCBI Taxonomy" id="8355"/>
    <lineage>
        <taxon>Eukaryota</taxon>
        <taxon>Metazoa</taxon>
        <taxon>Chordata</taxon>
        <taxon>Craniata</taxon>
        <taxon>Vertebrata</taxon>
        <taxon>Euteleostomi</taxon>
        <taxon>Amphibia</taxon>
        <taxon>Batrachia</taxon>
        <taxon>Anura</taxon>
        <taxon>Pipoidea</taxon>
        <taxon>Pipidae</taxon>
        <taxon>Xenopodinae</taxon>
        <taxon>Xenopus</taxon>
        <taxon>Xenopus</taxon>
    </lineage>
</organism>
<proteinExistence type="predicted"/>
<protein>
    <submittedName>
        <fullName evidence="1">Uncharacterized protein</fullName>
    </submittedName>
</protein>
<accession>A0A974CWV9</accession>
<dbReference type="EMBL" id="CM004474">
    <property type="protein sequence ID" value="OCT80301.1"/>
    <property type="molecule type" value="Genomic_DNA"/>
</dbReference>